<name>A0A3D9BNI4_9FLAO</name>
<dbReference type="AlphaFoldDB" id="A0A3D9BNI4"/>
<proteinExistence type="predicted"/>
<sequence length="375" mass="43910">MYFITEKDQNYTIKGSRDPLGFQVIWQAAGRKLIPNLSTVSNNLIDFQILCLAHTIKKEFKIADANFESFFIRFEQMMAYTRHYKDKSEGFNGVDKVRKTIASNEELKISVNNQILSNQKAYGIWGKYNRPFSEMKFDLSSNFGKLFSDKLKSNLSLRKQVQTIINNDSKLKYDVLEKYMSVIEKPNEEEKKLFIERILQDNCNQELLSILHNNKGWIDLNFYDLLNFLISKSSNPNFISILEYIIQVEKTISPLNRIFRYLQSKSFWTNEEIGKDDFISQCRIKGLITNGFDETLLSLAQLHNNSNNDLVIGLIARNKNICQMRNSSPWMDFTENGYEVNHFEGASVDNNYNPEKNSDNNYFFWSYLNLFNQLN</sequence>
<reference evidence="1 2" key="1">
    <citation type="journal article" date="2006" name="Int. J. Syst. Evol. Microbiol.">
        <title>Chryseobacterium piscium sp. nov., isolated from fish of the South Atlantic Ocean off South Africa.</title>
        <authorList>
            <person name="de Beer H."/>
            <person name="Hugo C.J."/>
            <person name="Jooste P.J."/>
            <person name="Vancanneyt M."/>
            <person name="Coenye T."/>
            <person name="Vandamme P."/>
        </authorList>
    </citation>
    <scope>NUCLEOTIDE SEQUENCE [LARGE SCALE GENOMIC DNA]</scope>
    <source>
        <strain evidence="1 2">CCUG 51923</strain>
    </source>
</reference>
<comment type="caution">
    <text evidence="1">The sequence shown here is derived from an EMBL/GenBank/DDBJ whole genome shotgun (WGS) entry which is preliminary data.</text>
</comment>
<keyword evidence="2" id="KW-1185">Reference proteome</keyword>
<dbReference type="Proteomes" id="UP000256512">
    <property type="component" value="Unassembled WGS sequence"/>
</dbReference>
<dbReference type="EMBL" id="QNVS01000016">
    <property type="protein sequence ID" value="REC55070.1"/>
    <property type="molecule type" value="Genomic_DNA"/>
</dbReference>
<evidence type="ECO:0000313" key="1">
    <source>
        <dbReference type="EMBL" id="REC55070.1"/>
    </source>
</evidence>
<gene>
    <name evidence="1" type="ORF">DRF62_07325</name>
</gene>
<evidence type="ECO:0000313" key="2">
    <source>
        <dbReference type="Proteomes" id="UP000256512"/>
    </source>
</evidence>
<organism evidence="1 2">
    <name type="scientific">Chryseobacterium piscium</name>
    <dbReference type="NCBI Taxonomy" id="333702"/>
    <lineage>
        <taxon>Bacteria</taxon>
        <taxon>Pseudomonadati</taxon>
        <taxon>Bacteroidota</taxon>
        <taxon>Flavobacteriia</taxon>
        <taxon>Flavobacteriales</taxon>
        <taxon>Weeksellaceae</taxon>
        <taxon>Chryseobacterium group</taxon>
        <taxon>Chryseobacterium</taxon>
    </lineage>
</organism>
<dbReference type="RefSeq" id="WP_115949738.1">
    <property type="nucleotide sequence ID" value="NZ_QNVS01000016.1"/>
</dbReference>
<accession>A0A3D9BNI4</accession>
<protein>
    <submittedName>
        <fullName evidence="1">Uncharacterized protein</fullName>
    </submittedName>
</protein>